<keyword evidence="6" id="KW-1185">Reference proteome</keyword>
<dbReference type="PaxDb" id="55529-EKX50106"/>
<dbReference type="Pfam" id="PF00076">
    <property type="entry name" value="RRM_1"/>
    <property type="match status" value="1"/>
</dbReference>
<name>A0A0C3U1R8_GUITC</name>
<dbReference type="InterPro" id="IPR012677">
    <property type="entry name" value="Nucleotide-bd_a/b_plait_sf"/>
</dbReference>
<feature type="domain" description="RRM" evidence="4">
    <location>
        <begin position="1"/>
        <end position="77"/>
    </location>
</feature>
<evidence type="ECO:0000259" key="4">
    <source>
        <dbReference type="PROSITE" id="PS50102"/>
    </source>
</evidence>
<reference evidence="5" key="3">
    <citation type="submission" date="2016-03" db="UniProtKB">
        <authorList>
            <consortium name="EnsemblProtists"/>
        </authorList>
    </citation>
    <scope>IDENTIFICATION</scope>
</reference>
<dbReference type="OrthoDB" id="272703at2759"/>
<dbReference type="PROSITE" id="PS50102">
    <property type="entry name" value="RRM"/>
    <property type="match status" value="1"/>
</dbReference>
<proteinExistence type="predicted"/>
<evidence type="ECO:0000256" key="2">
    <source>
        <dbReference type="ARBA" id="ARBA00022884"/>
    </source>
</evidence>
<dbReference type="HOGENOM" id="CLU_2406124_0_0_1"/>
<dbReference type="STRING" id="905079.L1JND8"/>
<dbReference type="EnsemblProtists" id="EKX50106">
    <property type="protein sequence ID" value="EKX50106"/>
    <property type="gene ID" value="GUITHDRAFT_58497"/>
</dbReference>
<dbReference type="SMART" id="SM00360">
    <property type="entry name" value="RRM"/>
    <property type="match status" value="1"/>
</dbReference>
<keyword evidence="2 3" id="KW-0694">RNA-binding</keyword>
<dbReference type="PANTHER" id="PTHR23236">
    <property type="entry name" value="EUKARYOTIC TRANSLATION INITIATION FACTOR 4B/4H"/>
    <property type="match status" value="1"/>
</dbReference>
<dbReference type="InterPro" id="IPR000504">
    <property type="entry name" value="RRM_dom"/>
</dbReference>
<organism evidence="5 6">
    <name type="scientific">Guillardia theta (strain CCMP2712)</name>
    <name type="common">Cryptophyte</name>
    <dbReference type="NCBI Taxonomy" id="905079"/>
    <lineage>
        <taxon>Eukaryota</taxon>
        <taxon>Cryptophyceae</taxon>
        <taxon>Pyrenomonadales</taxon>
        <taxon>Geminigeraceae</taxon>
        <taxon>Guillardia</taxon>
    </lineage>
</organism>
<reference evidence="6" key="2">
    <citation type="submission" date="2012-11" db="EMBL/GenBank/DDBJ databases">
        <authorList>
            <person name="Kuo A."/>
            <person name="Curtis B.A."/>
            <person name="Tanifuji G."/>
            <person name="Burki F."/>
            <person name="Gruber A."/>
            <person name="Irimia M."/>
            <person name="Maruyama S."/>
            <person name="Arias M.C."/>
            <person name="Ball S.G."/>
            <person name="Gile G.H."/>
            <person name="Hirakawa Y."/>
            <person name="Hopkins J.F."/>
            <person name="Rensing S.A."/>
            <person name="Schmutz J."/>
            <person name="Symeonidi A."/>
            <person name="Elias M."/>
            <person name="Eveleigh R.J."/>
            <person name="Herman E.K."/>
            <person name="Klute M.J."/>
            <person name="Nakayama T."/>
            <person name="Obornik M."/>
            <person name="Reyes-Prieto A."/>
            <person name="Armbrust E.V."/>
            <person name="Aves S.J."/>
            <person name="Beiko R.G."/>
            <person name="Coutinho P."/>
            <person name="Dacks J.B."/>
            <person name="Durnford D.G."/>
            <person name="Fast N.M."/>
            <person name="Green B.R."/>
            <person name="Grisdale C."/>
            <person name="Hempe F."/>
            <person name="Henrissat B."/>
            <person name="Hoppner M.P."/>
            <person name="Ishida K.-I."/>
            <person name="Kim E."/>
            <person name="Koreny L."/>
            <person name="Kroth P.G."/>
            <person name="Liu Y."/>
            <person name="Malik S.-B."/>
            <person name="Maier U.G."/>
            <person name="McRose D."/>
            <person name="Mock T."/>
            <person name="Neilson J.A."/>
            <person name="Onodera N.T."/>
            <person name="Poole A.M."/>
            <person name="Pritham E.J."/>
            <person name="Richards T.A."/>
            <person name="Rocap G."/>
            <person name="Roy S.W."/>
            <person name="Sarai C."/>
            <person name="Schaack S."/>
            <person name="Shirato S."/>
            <person name="Slamovits C.H."/>
            <person name="Spencer D.F."/>
            <person name="Suzuki S."/>
            <person name="Worden A.Z."/>
            <person name="Zauner S."/>
            <person name="Barry K."/>
            <person name="Bell C."/>
            <person name="Bharti A.K."/>
            <person name="Crow J.A."/>
            <person name="Grimwood J."/>
            <person name="Kramer R."/>
            <person name="Lindquist E."/>
            <person name="Lucas S."/>
            <person name="Salamov A."/>
            <person name="McFadden G.I."/>
            <person name="Lane C.E."/>
            <person name="Keeling P.J."/>
            <person name="Gray M.W."/>
            <person name="Grigoriev I.V."/>
            <person name="Archibald J.M."/>
        </authorList>
    </citation>
    <scope>NUCLEOTIDE SEQUENCE</scope>
    <source>
        <strain evidence="6">CCMP2712</strain>
    </source>
</reference>
<dbReference type="Proteomes" id="UP000011087">
    <property type="component" value="Unassembled WGS sequence"/>
</dbReference>
<dbReference type="Gene3D" id="3.30.70.330">
    <property type="match status" value="1"/>
</dbReference>
<evidence type="ECO:0000313" key="5">
    <source>
        <dbReference type="EnsemblProtists" id="EKX50106"/>
    </source>
</evidence>
<keyword evidence="1" id="KW-0677">Repeat</keyword>
<dbReference type="PANTHER" id="PTHR23236:SF119">
    <property type="entry name" value="NUCLEAR RNA-BINDING PROTEIN SART-3"/>
    <property type="match status" value="1"/>
</dbReference>
<accession>A0A0C3U1R8</accession>
<dbReference type="InterPro" id="IPR035979">
    <property type="entry name" value="RBD_domain_sf"/>
</dbReference>
<evidence type="ECO:0000256" key="3">
    <source>
        <dbReference type="PROSITE-ProRule" id="PRU00176"/>
    </source>
</evidence>
<sequence>MFIGQISYNATKNDLERFFTKKGFQDFKIRWLTDKKTKTNRGLAFIQFAQKSEVPKALKLDCCLFFGRRLRIERTASGGGNKLKRKNRIKKAK</sequence>
<dbReference type="SUPFAM" id="SSF54928">
    <property type="entry name" value="RNA-binding domain, RBD"/>
    <property type="match status" value="1"/>
</dbReference>
<evidence type="ECO:0000256" key="1">
    <source>
        <dbReference type="ARBA" id="ARBA00022737"/>
    </source>
</evidence>
<reference evidence="6" key="1">
    <citation type="journal article" date="2012" name="Nature">
        <title>Algal genomes reveal evolutionary mosaicism and the fate of nucleomorphs.</title>
        <authorList>
            <consortium name="DOE Joint Genome Institute"/>
            <person name="Curtis B.A."/>
            <person name="Tanifuji G."/>
            <person name="Burki F."/>
            <person name="Gruber A."/>
            <person name="Irimia M."/>
            <person name="Maruyama S."/>
            <person name="Arias M.C."/>
            <person name="Ball S.G."/>
            <person name="Gile G.H."/>
            <person name="Hirakawa Y."/>
            <person name="Hopkins J.F."/>
            <person name="Kuo A."/>
            <person name="Rensing S.A."/>
            <person name="Schmutz J."/>
            <person name="Symeonidi A."/>
            <person name="Elias M."/>
            <person name="Eveleigh R.J."/>
            <person name="Herman E.K."/>
            <person name="Klute M.J."/>
            <person name="Nakayama T."/>
            <person name="Obornik M."/>
            <person name="Reyes-Prieto A."/>
            <person name="Armbrust E.V."/>
            <person name="Aves S.J."/>
            <person name="Beiko R.G."/>
            <person name="Coutinho P."/>
            <person name="Dacks J.B."/>
            <person name="Durnford D.G."/>
            <person name="Fast N.M."/>
            <person name="Green B.R."/>
            <person name="Grisdale C.J."/>
            <person name="Hempel F."/>
            <person name="Henrissat B."/>
            <person name="Hoppner M.P."/>
            <person name="Ishida K."/>
            <person name="Kim E."/>
            <person name="Koreny L."/>
            <person name="Kroth P.G."/>
            <person name="Liu Y."/>
            <person name="Malik S.B."/>
            <person name="Maier U.G."/>
            <person name="McRose D."/>
            <person name="Mock T."/>
            <person name="Neilson J.A."/>
            <person name="Onodera N.T."/>
            <person name="Poole A.M."/>
            <person name="Pritham E.J."/>
            <person name="Richards T.A."/>
            <person name="Rocap G."/>
            <person name="Roy S.W."/>
            <person name="Sarai C."/>
            <person name="Schaack S."/>
            <person name="Shirato S."/>
            <person name="Slamovits C.H."/>
            <person name="Spencer D.F."/>
            <person name="Suzuki S."/>
            <person name="Worden A.Z."/>
            <person name="Zauner S."/>
            <person name="Barry K."/>
            <person name="Bell C."/>
            <person name="Bharti A.K."/>
            <person name="Crow J.A."/>
            <person name="Grimwood J."/>
            <person name="Kramer R."/>
            <person name="Lindquist E."/>
            <person name="Lucas S."/>
            <person name="Salamov A."/>
            <person name="McFadden G.I."/>
            <person name="Lane C.E."/>
            <person name="Keeling P.J."/>
            <person name="Gray M.W."/>
            <person name="Grigoriev I.V."/>
            <person name="Archibald J.M."/>
        </authorList>
    </citation>
    <scope>NUCLEOTIDE SEQUENCE</scope>
    <source>
        <strain evidence="6">CCMP2712</strain>
    </source>
</reference>
<evidence type="ECO:0000313" key="6">
    <source>
        <dbReference type="Proteomes" id="UP000011087"/>
    </source>
</evidence>
<protein>
    <recommendedName>
        <fullName evidence="4">RRM domain-containing protein</fullName>
    </recommendedName>
</protein>